<evidence type="ECO:0000259" key="1">
    <source>
        <dbReference type="PROSITE" id="PS50053"/>
    </source>
</evidence>
<dbReference type="PROSITE" id="PS50053">
    <property type="entry name" value="UBIQUITIN_2"/>
    <property type="match status" value="1"/>
</dbReference>
<gene>
    <name evidence="2" type="primary">ubl-1</name>
</gene>
<dbReference type="EMBL" id="LC006016">
    <property type="protein sequence ID" value="BAU71494.1"/>
    <property type="molecule type" value="mRNA"/>
</dbReference>
<dbReference type="AlphaFoldDB" id="A0A146I8Z8"/>
<dbReference type="SUPFAM" id="SSF54236">
    <property type="entry name" value="Ubiquitin-like"/>
    <property type="match status" value="1"/>
</dbReference>
<dbReference type="InterPro" id="IPR019956">
    <property type="entry name" value="Ubiquitin_dom"/>
</dbReference>
<dbReference type="InterPro" id="IPR000626">
    <property type="entry name" value="Ubiquitin-like_dom"/>
</dbReference>
<dbReference type="Gene3D" id="3.10.20.90">
    <property type="entry name" value="Phosphatidylinositol 3-kinase Catalytic Subunit, Chain A, domain 1"/>
    <property type="match status" value="1"/>
</dbReference>
<protein>
    <submittedName>
        <fullName evidence="2">Ubl-1 protein</fullName>
    </submittedName>
</protein>
<accession>A0A146I8Z8</accession>
<name>A0A146I8Z8_CAEEL</name>
<dbReference type="Pfam" id="PF00240">
    <property type="entry name" value="ubiquitin"/>
    <property type="match status" value="1"/>
</dbReference>
<evidence type="ECO:0000313" key="2">
    <source>
        <dbReference type="EMBL" id="BAU71494.1"/>
    </source>
</evidence>
<feature type="domain" description="Ubiquitin-like" evidence="1">
    <location>
        <begin position="1"/>
        <end position="47"/>
    </location>
</feature>
<reference evidence="2" key="1">
    <citation type="journal article" date="2016" name="Nucleic Acids Res.">
        <title>Evolutionarily conserved autoregulation of alternative pre-mRNA splicing by ribosomal protein L10a.</title>
        <authorList>
            <person name="Takei S."/>
            <person name="Togo-Ohno M."/>
            <person name="Suzuki Y."/>
            <person name="Kuroyanagi H."/>
        </authorList>
    </citation>
    <scope>NUCLEOTIDE SEQUENCE</scope>
    <source>
        <strain evidence="2">KH2070</strain>
    </source>
</reference>
<dbReference type="InterPro" id="IPR029071">
    <property type="entry name" value="Ubiquitin-like_domsf"/>
</dbReference>
<dbReference type="SMR" id="A0A146I8Z8"/>
<sequence length="47" mass="5260">MVFVKTLHRTLFLEVAANEDVLSIKQKIEAAEGIPAEEQRLCYAARG</sequence>
<organism evidence="2">
    <name type="scientific">Caenorhabditis elegans</name>
    <dbReference type="NCBI Taxonomy" id="6239"/>
    <lineage>
        <taxon>Eukaryota</taxon>
        <taxon>Metazoa</taxon>
        <taxon>Ecdysozoa</taxon>
        <taxon>Nematoda</taxon>
        <taxon>Chromadorea</taxon>
        <taxon>Rhabditida</taxon>
        <taxon>Rhabditina</taxon>
        <taxon>Rhabditomorpha</taxon>
        <taxon>Rhabditoidea</taxon>
        <taxon>Rhabditidae</taxon>
        <taxon>Peloderinae</taxon>
        <taxon>Caenorhabditis</taxon>
    </lineage>
</organism>
<proteinExistence type="evidence at transcript level"/>
<dbReference type="OrthoDB" id="428577at2759"/>
<dbReference type="PRINTS" id="PR00348">
    <property type="entry name" value="UBIQUITIN"/>
</dbReference>